<dbReference type="Proteomes" id="UP000094378">
    <property type="component" value="Chromosome"/>
</dbReference>
<dbReference type="EMBL" id="CP017015">
    <property type="protein sequence ID" value="AOG60162.1"/>
    <property type="molecule type" value="Genomic_DNA"/>
</dbReference>
<name>A0A1B3SJQ7_9MOLU</name>
<reference evidence="1 2" key="1">
    <citation type="submission" date="2016-08" db="EMBL/GenBank/DDBJ databases">
        <title>Complete genome sequence of Spiroplasma helicoides TABS-2 (DSM 22551).</title>
        <authorList>
            <person name="Shen W.-Y."/>
            <person name="Lo W.-S."/>
            <person name="Lai Y.-C."/>
            <person name="Kuo C.-H."/>
        </authorList>
    </citation>
    <scope>NUCLEOTIDE SEQUENCE [LARGE SCALE GENOMIC DNA]</scope>
    <source>
        <strain evidence="1 2">TABS-2</strain>
    </source>
</reference>
<dbReference type="STRING" id="216938.SHELI_v1c02070"/>
<keyword evidence="2" id="KW-1185">Reference proteome</keyword>
<dbReference type="OrthoDB" id="391956at2"/>
<evidence type="ECO:0000313" key="1">
    <source>
        <dbReference type="EMBL" id="AOG60162.1"/>
    </source>
</evidence>
<gene>
    <name evidence="1" type="ORF">SHELI_v1c02070</name>
</gene>
<protein>
    <submittedName>
        <fullName evidence="1">Uncharacterized protein</fullName>
    </submittedName>
</protein>
<dbReference type="RefSeq" id="WP_069115937.1">
    <property type="nucleotide sequence ID" value="NZ_CP017015.1"/>
</dbReference>
<dbReference type="AlphaFoldDB" id="A0A1B3SJQ7"/>
<evidence type="ECO:0000313" key="2">
    <source>
        <dbReference type="Proteomes" id="UP000094378"/>
    </source>
</evidence>
<dbReference type="KEGG" id="shj:SHELI_v1c02070"/>
<sequence>MAILNAEVVEFDKEDLEAAWENAPSLINKDKDEFRMCYICKFHMDKSKFDNDNLGEFGWIVDLIDVKNFSLDQDNFIAIHPRCITFKPKPNNKSLVKKVKKKLWAFDENAYSQ</sequence>
<accession>A0A1B3SJQ7</accession>
<organism evidence="1 2">
    <name type="scientific">Spiroplasma helicoides</name>
    <dbReference type="NCBI Taxonomy" id="216938"/>
    <lineage>
        <taxon>Bacteria</taxon>
        <taxon>Bacillati</taxon>
        <taxon>Mycoplasmatota</taxon>
        <taxon>Mollicutes</taxon>
        <taxon>Entomoplasmatales</taxon>
        <taxon>Spiroplasmataceae</taxon>
        <taxon>Spiroplasma</taxon>
    </lineage>
</organism>
<proteinExistence type="predicted"/>